<accession>A0A8J2VEI7</accession>
<sequence length="378" mass="41554">MIHWNKGRVEKILEERQGYQRVWIKEETGKESPAIHYPFLMGKVQEGDEVWLNTTAVDLELGTGGHHFIAGWVDQAPASQSLRGHIMKLRYTPFQVAVLGGEEPSSPYHARIKEMASLQGTPVLIGELHSMLPVVAAWWHHKAQDCQQAPRVIYVMTDGGALPIHLSQHIAVLREQEWLSGTVTAGHAFGGDVEAVNIYSALLLARWALQGDLIFVSMGPGIVGTGTPYGFSGVEQGQIINAVHSLGGIPVAIPRIHSGDGRKRHQGISHHTQRNLGHIALVSAIVPFPVQSGELTALLEQQKREITQPHHWVAAHVGKESITRALQKYPLKVTTMGRSVEEDALFFITVAGAADITWNLWQDITDGFSVDEAIARVK</sequence>
<keyword evidence="2" id="KW-1185">Reference proteome</keyword>
<gene>
    <name evidence="1" type="ORF">GCM10011571_09970</name>
</gene>
<comment type="caution">
    <text evidence="1">The sequence shown here is derived from an EMBL/GenBank/DDBJ whole genome shotgun (WGS) entry which is preliminary data.</text>
</comment>
<protein>
    <recommendedName>
        <fullName evidence="3">DUF3866 family protein</fullName>
    </recommendedName>
</protein>
<dbReference type="Pfam" id="PF12982">
    <property type="entry name" value="DUF3866"/>
    <property type="match status" value="1"/>
</dbReference>
<dbReference type="AlphaFoldDB" id="A0A8J2VEI7"/>
<evidence type="ECO:0000313" key="2">
    <source>
        <dbReference type="Proteomes" id="UP000625210"/>
    </source>
</evidence>
<organism evidence="1 2">
    <name type="scientific">Marinithermofilum abyssi</name>
    <dbReference type="NCBI Taxonomy" id="1571185"/>
    <lineage>
        <taxon>Bacteria</taxon>
        <taxon>Bacillati</taxon>
        <taxon>Bacillota</taxon>
        <taxon>Bacilli</taxon>
        <taxon>Bacillales</taxon>
        <taxon>Thermoactinomycetaceae</taxon>
        <taxon>Marinithermofilum</taxon>
    </lineage>
</organism>
<reference evidence="1" key="2">
    <citation type="submission" date="2020-09" db="EMBL/GenBank/DDBJ databases">
        <authorList>
            <person name="Sun Q."/>
            <person name="Zhou Y."/>
        </authorList>
    </citation>
    <scope>NUCLEOTIDE SEQUENCE</scope>
    <source>
        <strain evidence="1">CGMCC 1.15179</strain>
    </source>
</reference>
<reference evidence="1" key="1">
    <citation type="journal article" date="2014" name="Int. J. Syst. Evol. Microbiol.">
        <title>Complete genome sequence of Corynebacterium casei LMG S-19264T (=DSM 44701T), isolated from a smear-ripened cheese.</title>
        <authorList>
            <consortium name="US DOE Joint Genome Institute (JGI-PGF)"/>
            <person name="Walter F."/>
            <person name="Albersmeier A."/>
            <person name="Kalinowski J."/>
            <person name="Ruckert C."/>
        </authorList>
    </citation>
    <scope>NUCLEOTIDE SEQUENCE</scope>
    <source>
        <strain evidence="1">CGMCC 1.15179</strain>
    </source>
</reference>
<dbReference type="InterPro" id="IPR024479">
    <property type="entry name" value="DUF3866"/>
</dbReference>
<evidence type="ECO:0000313" key="1">
    <source>
        <dbReference type="EMBL" id="GGE10670.1"/>
    </source>
</evidence>
<evidence type="ECO:0008006" key="3">
    <source>
        <dbReference type="Google" id="ProtNLM"/>
    </source>
</evidence>
<dbReference type="EMBL" id="BMHQ01000003">
    <property type="protein sequence ID" value="GGE10670.1"/>
    <property type="molecule type" value="Genomic_DNA"/>
</dbReference>
<name>A0A8J2VEI7_9BACL</name>
<dbReference type="RefSeq" id="WP_188646807.1">
    <property type="nucleotide sequence ID" value="NZ_BMHQ01000003.1"/>
</dbReference>
<proteinExistence type="predicted"/>
<dbReference type="Proteomes" id="UP000625210">
    <property type="component" value="Unassembled WGS sequence"/>
</dbReference>